<feature type="repeat" description="Filamin" evidence="1">
    <location>
        <begin position="152"/>
        <end position="276"/>
    </location>
</feature>
<proteinExistence type="predicted"/>
<comment type="caution">
    <text evidence="3">The sequence shown here is derived from an EMBL/GenBank/DDBJ whole genome shotgun (WGS) entry which is preliminary data.</text>
</comment>
<dbReference type="EMBL" id="JAWDEY010000036">
    <property type="protein sequence ID" value="KAK6587632.1"/>
    <property type="molecule type" value="Genomic_DNA"/>
</dbReference>
<evidence type="ECO:0000313" key="4">
    <source>
        <dbReference type="Proteomes" id="UP001311799"/>
    </source>
</evidence>
<evidence type="ECO:0000256" key="1">
    <source>
        <dbReference type="PROSITE-ProRule" id="PRU00087"/>
    </source>
</evidence>
<dbReference type="AlphaFoldDB" id="A0AAV9XSD0"/>
<evidence type="ECO:0000256" key="2">
    <source>
        <dbReference type="SAM" id="Coils"/>
    </source>
</evidence>
<dbReference type="PROSITE" id="PS50194">
    <property type="entry name" value="FILAMIN_REPEAT"/>
    <property type="match status" value="1"/>
</dbReference>
<dbReference type="SMART" id="SM00557">
    <property type="entry name" value="IG_FLMN"/>
    <property type="match status" value="1"/>
</dbReference>
<dbReference type="SUPFAM" id="SSF81296">
    <property type="entry name" value="E set domains"/>
    <property type="match status" value="1"/>
</dbReference>
<dbReference type="Proteomes" id="UP001311799">
    <property type="component" value="Unassembled WGS sequence"/>
</dbReference>
<dbReference type="InterPro" id="IPR014756">
    <property type="entry name" value="Ig_E-set"/>
</dbReference>
<reference evidence="3 4" key="1">
    <citation type="submission" date="2023-10" db="EMBL/GenBank/DDBJ databases">
        <title>Comparative genomics analysis reveals potential genetic determinants of host preference in Cryptosporidium xiaoi.</title>
        <authorList>
            <person name="Xiao L."/>
            <person name="Li J."/>
        </authorList>
    </citation>
    <scope>NUCLEOTIDE SEQUENCE [LARGE SCALE GENOMIC DNA]</scope>
    <source>
        <strain evidence="3 4">52996</strain>
    </source>
</reference>
<dbReference type="InterPro" id="IPR017868">
    <property type="entry name" value="Filamin/ABP280_repeat-like"/>
</dbReference>
<accession>A0AAV9XSD0</accession>
<name>A0AAV9XSD0_9CRYT</name>
<dbReference type="Pfam" id="PF00630">
    <property type="entry name" value="Filamin"/>
    <property type="match status" value="1"/>
</dbReference>
<sequence length="1184" mass="138226">MSQIKNDFNDDCERGLFAGSDPNRFVLINPTIAKEINLPVPLGIYGGRKKDELPNTNILKKSSFMYMEQVPIKNFTNNESFCQNQTKSIPEKAVLYNNSQKEGKFYEFDTIKNHYNSRKYLPIEYSKKNIFENDYDGQTSMKSLIKQASGRITENAARNCRVTGIGLKRAIAGEITQIMIYSFSEDNKIINYGGYDFRVFLTPFKHTNGIESSDQFSLVSLELMDVNETFEGSVIDNSDGTYTVSYICKKAVPHKLEIFDNNDKITIGDSPFVIQVSPGKAYPELCWAEGDGLVNFNIDEEISSFVIHSIDRMGNKVKSGGDKYQVIGVGGIKVQQILDLKNGDYEVLYKVNQCNLDDYKEINIKLFGQDIKTPVFYPTAKFSENQDLFRRRESIYDKKLLNKTIIEFDNLSIDIKPAYTLSMVFNHFDEMKKMGNDSDNSIPNLVPFPENKENKSNCEIVRRLINTNELFDIKINKSMILNEKVRSNTFDYYKNTTLRNIVSKLQKKEEILNDLSKVIIMHCETAKEHDEKLIKDEKKLEMELDDITDCQQRMFATYSCLQQGGIDSLPVSFELEDPEKIKERQKKDRNFYVDTYDSLEKKFEEIKSRKENFERKRDEYTQKLHKTLATRQKSIIKTQKSYNRILDELDKIYLQLSKKQLRRQDLYKNLRPESLNVFEGLQDQKTIDKILKNNTVIISSNVNIRDEEINSRKDLENNFKRVMGKDRKYGNYSCLVPNDPESPAFWFAEASYLRDEKEKSNNYKNHEGNIGDLTDYQQKVKRWDLDEDSRWISCPSSVSITFSTLKTPEIQPIKQKGMFKNDIEVDEVEKSEEKVAELEKIDPMLPGDLSQEELTSILKAQKEKKKEIKKVEKNVRHKNIYFSEWVEAPPKPSNIIPFFDKSLDYKNKIEFLGNKVSLESEFDKSNTNNKLKMEDDVNNYNDINIGLVNSEIKLLPDKFWDRDFMLNLNRDAKKPEDFERIKNEWESNLNPNRELRKKMIYERTKLMQLLPNKDNKIKLDFLQNEEENVVAGIDNITENEWGYLHHTFEHDPRRVPWEFLGEISTMSSIPNKEVSKKELQKYIVESLVLEGDSLSRKEGLIKDKLNEETKKLREKQLELIKEKKKTVKISDLEEINVGTTTISKNNSRKVDKKINNNARGKIIIGRKNFDTRREQFEHDNIDLN</sequence>
<keyword evidence="4" id="KW-1185">Reference proteome</keyword>
<dbReference type="InterPro" id="IPR001298">
    <property type="entry name" value="Filamin/ABP280_rpt"/>
</dbReference>
<keyword evidence="2" id="KW-0175">Coiled coil</keyword>
<evidence type="ECO:0000313" key="3">
    <source>
        <dbReference type="EMBL" id="KAK6587632.1"/>
    </source>
</evidence>
<organism evidence="3 4">
    <name type="scientific">Cryptosporidium xiaoi</name>
    <dbReference type="NCBI Taxonomy" id="659607"/>
    <lineage>
        <taxon>Eukaryota</taxon>
        <taxon>Sar</taxon>
        <taxon>Alveolata</taxon>
        <taxon>Apicomplexa</taxon>
        <taxon>Conoidasida</taxon>
        <taxon>Coccidia</taxon>
        <taxon>Eucoccidiorida</taxon>
        <taxon>Eimeriorina</taxon>
        <taxon>Cryptosporidiidae</taxon>
        <taxon>Cryptosporidium</taxon>
    </lineage>
</organism>
<protein>
    <submittedName>
        <fullName evidence="3">Uncharacterized protein</fullName>
    </submittedName>
</protein>
<feature type="coiled-coil region" evidence="2">
    <location>
        <begin position="596"/>
        <end position="630"/>
    </location>
</feature>
<gene>
    <name evidence="3" type="ORF">RS030_81374</name>
</gene>
<dbReference type="Gene3D" id="2.60.40.10">
    <property type="entry name" value="Immunoglobulins"/>
    <property type="match status" value="2"/>
</dbReference>
<dbReference type="InterPro" id="IPR013783">
    <property type="entry name" value="Ig-like_fold"/>
</dbReference>